<comment type="caution">
    <text evidence="5">The sequence shown here is derived from an EMBL/GenBank/DDBJ whole genome shotgun (WGS) entry which is preliminary data.</text>
</comment>
<evidence type="ECO:0000256" key="3">
    <source>
        <dbReference type="ARBA" id="ARBA00038054"/>
    </source>
</evidence>
<evidence type="ECO:0000313" key="5">
    <source>
        <dbReference type="EMBL" id="HGM07341.1"/>
    </source>
</evidence>
<dbReference type="EMBL" id="DTCA01000092">
    <property type="protein sequence ID" value="HGM07341.1"/>
    <property type="molecule type" value="Genomic_DNA"/>
</dbReference>
<dbReference type="Gene3D" id="2.30.110.10">
    <property type="entry name" value="Electron Transport, Fmn-binding Protein, Chain A"/>
    <property type="match status" value="1"/>
</dbReference>
<feature type="domain" description="Flavin reductase like" evidence="4">
    <location>
        <begin position="10"/>
        <end position="153"/>
    </location>
</feature>
<dbReference type="InterPro" id="IPR012349">
    <property type="entry name" value="Split_barrel_FMN-bd"/>
</dbReference>
<dbReference type="Pfam" id="PF01613">
    <property type="entry name" value="Flavin_Reduct"/>
    <property type="match status" value="1"/>
</dbReference>
<dbReference type="SUPFAM" id="SSF50475">
    <property type="entry name" value="FMN-binding split barrel"/>
    <property type="match status" value="1"/>
</dbReference>
<name>A0A7C4D0R6_9CREN</name>
<sequence>MPRPRKFYYLLHPRPVILLVSLCPNDRVNIMPVSWITPISEEPPTVGAAISKETYTYHCLEYHKEVTINIPSIDQVDKVYSLGTISGANVDKVKYFKIELEKAKKVSVPILKDAVGWIEAKVINVVDVGESRFHVFEVLEYYVKEDVADVWGWNFAKINIPLHGSGMFFYYVGRYIKAK</sequence>
<dbReference type="AlphaFoldDB" id="A0A7C4D0R6"/>
<evidence type="ECO:0000256" key="1">
    <source>
        <dbReference type="ARBA" id="ARBA00001917"/>
    </source>
</evidence>
<protein>
    <submittedName>
        <fullName evidence="5">Flavin reductase family protein</fullName>
    </submittedName>
</protein>
<comment type="similarity">
    <text evidence="3">Belongs to the flavoredoxin family.</text>
</comment>
<dbReference type="InterPro" id="IPR052174">
    <property type="entry name" value="Flavoredoxin"/>
</dbReference>
<gene>
    <name evidence="5" type="ORF">ENU31_02905</name>
</gene>
<dbReference type="PANTHER" id="PTHR43567">
    <property type="entry name" value="FLAVOREDOXIN-RELATED-RELATED"/>
    <property type="match status" value="1"/>
</dbReference>
<reference evidence="5" key="1">
    <citation type="journal article" date="2020" name="mSystems">
        <title>Genome- and Community-Level Interaction Insights into Carbon Utilization and Element Cycling Functions of Hydrothermarchaeota in Hydrothermal Sediment.</title>
        <authorList>
            <person name="Zhou Z."/>
            <person name="Liu Y."/>
            <person name="Xu W."/>
            <person name="Pan J."/>
            <person name="Luo Z.H."/>
            <person name="Li M."/>
        </authorList>
    </citation>
    <scope>NUCLEOTIDE SEQUENCE [LARGE SCALE GENOMIC DNA]</scope>
    <source>
        <strain evidence="5">SpSt-658</strain>
    </source>
</reference>
<accession>A0A7C4D0R6</accession>
<evidence type="ECO:0000259" key="4">
    <source>
        <dbReference type="SMART" id="SM00903"/>
    </source>
</evidence>
<organism evidence="5">
    <name type="scientific">Ignisphaera aggregans</name>
    <dbReference type="NCBI Taxonomy" id="334771"/>
    <lineage>
        <taxon>Archaea</taxon>
        <taxon>Thermoproteota</taxon>
        <taxon>Thermoprotei</taxon>
        <taxon>Desulfurococcales</taxon>
        <taxon>Desulfurococcaceae</taxon>
        <taxon>Ignisphaera</taxon>
    </lineage>
</organism>
<dbReference type="GO" id="GO:0010181">
    <property type="term" value="F:FMN binding"/>
    <property type="evidence" value="ECO:0007669"/>
    <property type="project" value="InterPro"/>
</dbReference>
<proteinExistence type="inferred from homology"/>
<dbReference type="PANTHER" id="PTHR43567:SF1">
    <property type="entry name" value="FLAVOREDOXIN"/>
    <property type="match status" value="1"/>
</dbReference>
<comment type="cofactor">
    <cofactor evidence="1">
        <name>FMN</name>
        <dbReference type="ChEBI" id="CHEBI:58210"/>
    </cofactor>
</comment>
<keyword evidence="2" id="KW-0285">Flavoprotein</keyword>
<dbReference type="SMART" id="SM00903">
    <property type="entry name" value="Flavin_Reduct"/>
    <property type="match status" value="1"/>
</dbReference>
<dbReference type="InterPro" id="IPR002563">
    <property type="entry name" value="Flavin_Rdtase-like_dom"/>
</dbReference>
<evidence type="ECO:0000256" key="2">
    <source>
        <dbReference type="ARBA" id="ARBA00022630"/>
    </source>
</evidence>